<dbReference type="GO" id="GO:0003676">
    <property type="term" value="F:nucleic acid binding"/>
    <property type="evidence" value="ECO:0007669"/>
    <property type="project" value="InterPro"/>
</dbReference>
<evidence type="ECO:0000313" key="1">
    <source>
        <dbReference type="EMBL" id="KZN01573.1"/>
    </source>
</evidence>
<organism evidence="1">
    <name type="scientific">Daucus carota subsp. sativus</name>
    <name type="common">Carrot</name>
    <dbReference type="NCBI Taxonomy" id="79200"/>
    <lineage>
        <taxon>Eukaryota</taxon>
        <taxon>Viridiplantae</taxon>
        <taxon>Streptophyta</taxon>
        <taxon>Embryophyta</taxon>
        <taxon>Tracheophyta</taxon>
        <taxon>Spermatophyta</taxon>
        <taxon>Magnoliopsida</taxon>
        <taxon>eudicotyledons</taxon>
        <taxon>Gunneridae</taxon>
        <taxon>Pentapetalae</taxon>
        <taxon>asterids</taxon>
        <taxon>campanulids</taxon>
        <taxon>Apiales</taxon>
        <taxon>Apiaceae</taxon>
        <taxon>Apioideae</taxon>
        <taxon>Scandiceae</taxon>
        <taxon>Daucinae</taxon>
        <taxon>Daucus</taxon>
        <taxon>Daucus sect. Daucus</taxon>
    </lineage>
</organism>
<reference evidence="1" key="1">
    <citation type="journal article" date="2016" name="Nat. Genet.">
        <title>A high-quality carrot genome assembly provides new insights into carotenoid accumulation and asterid genome evolution.</title>
        <authorList>
            <person name="Iorizzo M."/>
            <person name="Ellison S."/>
            <person name="Senalik D."/>
            <person name="Zeng P."/>
            <person name="Satapoomin P."/>
            <person name="Huang J."/>
            <person name="Bowman M."/>
            <person name="Iovene M."/>
            <person name="Sanseverino W."/>
            <person name="Cavagnaro P."/>
            <person name="Yildiz M."/>
            <person name="Macko-Podgorni A."/>
            <person name="Moranska E."/>
            <person name="Grzebelus E."/>
            <person name="Grzebelus D."/>
            <person name="Ashrafi H."/>
            <person name="Zheng Z."/>
            <person name="Cheng S."/>
            <person name="Spooner D."/>
            <person name="Van Deynze A."/>
            <person name="Simon P."/>
        </authorList>
    </citation>
    <scope>NUCLEOTIDE SEQUENCE [LARGE SCALE GENOMIC DNA]</scope>
    <source>
        <tissue evidence="1">Leaf</tissue>
    </source>
</reference>
<proteinExistence type="predicted"/>
<evidence type="ECO:0000313" key="3">
    <source>
        <dbReference type="Proteomes" id="UP000077755"/>
    </source>
</evidence>
<dbReference type="EMBL" id="CP093345">
    <property type="protein sequence ID" value="WOG92490.1"/>
    <property type="molecule type" value="Genomic_DNA"/>
</dbReference>
<evidence type="ECO:0000313" key="2">
    <source>
        <dbReference type="EMBL" id="WOG92490.1"/>
    </source>
</evidence>
<dbReference type="Proteomes" id="UP000077755">
    <property type="component" value="Chromosome 3"/>
</dbReference>
<dbReference type="Gene3D" id="3.30.420.10">
    <property type="entry name" value="Ribonuclease H-like superfamily/Ribonuclease H"/>
    <property type="match status" value="1"/>
</dbReference>
<accession>A0A162AII6</accession>
<dbReference type="AlphaFoldDB" id="A0A162AII6"/>
<dbReference type="Gramene" id="KZN01573">
    <property type="protein sequence ID" value="KZN01573"/>
    <property type="gene ID" value="DCAR_010327"/>
</dbReference>
<reference evidence="2" key="2">
    <citation type="submission" date="2022-03" db="EMBL/GenBank/DDBJ databases">
        <title>Draft title - Genomic analysis of global carrot germplasm unveils the trajectory of domestication and the origin of high carotenoid orange carrot.</title>
        <authorList>
            <person name="Iorizzo M."/>
            <person name="Ellison S."/>
            <person name="Senalik D."/>
            <person name="Macko-Podgorni A."/>
            <person name="Grzebelus D."/>
            <person name="Bostan H."/>
            <person name="Rolling W."/>
            <person name="Curaba J."/>
            <person name="Simon P."/>
        </authorList>
    </citation>
    <scope>NUCLEOTIDE SEQUENCE</scope>
    <source>
        <tissue evidence="2">Leaf</tissue>
    </source>
</reference>
<sequence length="183" mass="21036">MVSGTIRNLTERANELWALLAGLKMAFLEGEEKVELESDNAGAVKEWEQWMWDYDRNHENVIQQLNQRKTDPNLSLVVRSMEPSQNALARYLAHMGSLQRTRLVIIRRLFGEVKELWSLDMGLGTTKGNFEAMSEEEYENWLWEDEEEEDQEAGIIEIIDDEDEEAVAMLMDGVGQPGMGGRQ</sequence>
<keyword evidence="3" id="KW-1185">Reference proteome</keyword>
<dbReference type="EMBL" id="LNRQ01000003">
    <property type="protein sequence ID" value="KZN01573.1"/>
    <property type="molecule type" value="Genomic_DNA"/>
</dbReference>
<name>A0A162AII6_DAUCS</name>
<evidence type="ECO:0008006" key="4">
    <source>
        <dbReference type="Google" id="ProtNLM"/>
    </source>
</evidence>
<dbReference type="InterPro" id="IPR036397">
    <property type="entry name" value="RNaseH_sf"/>
</dbReference>
<protein>
    <recommendedName>
        <fullName evidence="4">RNase H type-1 domain-containing protein</fullName>
    </recommendedName>
</protein>
<gene>
    <name evidence="1" type="ORF">DCAR_010327</name>
    <name evidence="2" type="ORF">DCAR_0311759</name>
</gene>